<dbReference type="EMBL" id="UYWY01024801">
    <property type="protein sequence ID" value="VDM49119.1"/>
    <property type="molecule type" value="Genomic_DNA"/>
</dbReference>
<reference evidence="2" key="1">
    <citation type="submission" date="2018-11" db="EMBL/GenBank/DDBJ databases">
        <authorList>
            <consortium name="Pathogen Informatics"/>
        </authorList>
    </citation>
    <scope>NUCLEOTIDE SEQUENCE [LARGE SCALE GENOMIC DNA]</scope>
</reference>
<sequence>MQPRKKATKVFGNMTGAGLSDEEEDDLEHSELSDDDSERLDDDNKKIKEDSLGEGEEATEDKIDVSSGDDF</sequence>
<organism evidence="2">
    <name type="scientific">Toxocara canis</name>
    <name type="common">Canine roundworm</name>
    <dbReference type="NCBI Taxonomy" id="6265"/>
    <lineage>
        <taxon>Eukaryota</taxon>
        <taxon>Metazoa</taxon>
        <taxon>Ecdysozoa</taxon>
        <taxon>Nematoda</taxon>
        <taxon>Chromadorea</taxon>
        <taxon>Rhabditida</taxon>
        <taxon>Spirurina</taxon>
        <taxon>Ascaridomorpha</taxon>
        <taxon>Ascaridoidea</taxon>
        <taxon>Toxocaridae</taxon>
        <taxon>Toxocara</taxon>
    </lineage>
</organism>
<proteinExistence type="predicted"/>
<name>A0A3P7H5Z8_TOXCA</name>
<evidence type="ECO:0000313" key="2">
    <source>
        <dbReference type="EMBL" id="VDM49119.1"/>
    </source>
</evidence>
<accession>A0A3P7H5Z8</accession>
<gene>
    <name evidence="2" type="ORF">TCNE_LOCUS17798</name>
</gene>
<evidence type="ECO:0000256" key="1">
    <source>
        <dbReference type="SAM" id="MobiDB-lite"/>
    </source>
</evidence>
<feature type="compositionally biased region" description="Basic and acidic residues" evidence="1">
    <location>
        <begin position="42"/>
        <end position="51"/>
    </location>
</feature>
<protein>
    <submittedName>
        <fullName evidence="2">Uncharacterized protein</fullName>
    </submittedName>
</protein>
<feature type="region of interest" description="Disordered" evidence="1">
    <location>
        <begin position="1"/>
        <end position="71"/>
    </location>
</feature>
<feature type="compositionally biased region" description="Acidic residues" evidence="1">
    <location>
        <begin position="20"/>
        <end position="41"/>
    </location>
</feature>
<dbReference type="AlphaFoldDB" id="A0A3P7H5Z8"/>